<dbReference type="PROSITE" id="PS00710">
    <property type="entry name" value="PGM_PMM"/>
    <property type="match status" value="1"/>
</dbReference>
<dbReference type="EMBL" id="AP025225">
    <property type="protein sequence ID" value="BDB95887.1"/>
    <property type="molecule type" value="Genomic_DNA"/>
</dbReference>
<keyword evidence="4 7" id="KW-0479">Metal-binding</keyword>
<dbReference type="Pfam" id="PF02878">
    <property type="entry name" value="PGM_PMM_I"/>
    <property type="match status" value="1"/>
</dbReference>
<feature type="domain" description="Alpha-D-phosphohexomutase alpha/beta/alpha" evidence="10">
    <location>
        <begin position="162"/>
        <end position="260"/>
    </location>
</feature>
<dbReference type="InterPro" id="IPR016066">
    <property type="entry name" value="A-D-PHexomutase_CS"/>
</dbReference>
<comment type="cofactor">
    <cofactor evidence="1">
        <name>Mg(2+)</name>
        <dbReference type="ChEBI" id="CHEBI:18420"/>
    </cofactor>
</comment>
<evidence type="ECO:0000256" key="1">
    <source>
        <dbReference type="ARBA" id="ARBA00001946"/>
    </source>
</evidence>
<keyword evidence="6" id="KW-0413">Isomerase</keyword>
<gene>
    <name evidence="12" type="ORF">HYD_0200</name>
</gene>
<evidence type="ECO:0000256" key="3">
    <source>
        <dbReference type="ARBA" id="ARBA00022553"/>
    </source>
</evidence>
<name>A0ABN6L232_9PROT</name>
<dbReference type="InterPro" id="IPR005845">
    <property type="entry name" value="A-D-PHexomutase_a/b/a-II"/>
</dbReference>
<evidence type="ECO:0000313" key="12">
    <source>
        <dbReference type="EMBL" id="BDB95887.1"/>
    </source>
</evidence>
<dbReference type="Pfam" id="PF02879">
    <property type="entry name" value="PGM_PMM_II"/>
    <property type="match status" value="1"/>
</dbReference>
<evidence type="ECO:0000256" key="6">
    <source>
        <dbReference type="ARBA" id="ARBA00023235"/>
    </source>
</evidence>
<dbReference type="SUPFAM" id="SSF55957">
    <property type="entry name" value="Phosphoglucomutase, C-terminal domain"/>
    <property type="match status" value="1"/>
</dbReference>
<reference evidence="12" key="1">
    <citation type="submission" date="2021-10" db="EMBL/GenBank/DDBJ databases">
        <title>Genome Sequence of The Candidatus Hydrogeosomobacter endosymbioticus, an Intracellular Bacterial Symbiont of the Anaerobic Ciliate GW7.</title>
        <authorList>
            <person name="Shiohama Y."/>
            <person name="Shinzato N."/>
        </authorList>
    </citation>
    <scope>NUCLEOTIDE SEQUENCE [LARGE SCALE GENOMIC DNA]</scope>
    <source>
        <strain evidence="12">200920</strain>
    </source>
</reference>
<dbReference type="InterPro" id="IPR005844">
    <property type="entry name" value="A-D-PHexomutase_a/b/a-I"/>
</dbReference>
<evidence type="ECO:0000259" key="8">
    <source>
        <dbReference type="Pfam" id="PF00408"/>
    </source>
</evidence>
<dbReference type="PRINTS" id="PR00509">
    <property type="entry name" value="PGMPMM"/>
</dbReference>
<organism evidence="12 13">
    <name type="scientific">Candidatus Hydrogenosomobacter endosymbioticus</name>
    <dbReference type="NCBI Taxonomy" id="2558174"/>
    <lineage>
        <taxon>Bacteria</taxon>
        <taxon>Pseudomonadati</taxon>
        <taxon>Pseudomonadota</taxon>
        <taxon>Alphaproteobacteria</taxon>
        <taxon>Holosporales</taxon>
        <taxon>Holosporaceae</taxon>
        <taxon>Candidatus Hydrogenosomobacter</taxon>
    </lineage>
</organism>
<dbReference type="CDD" id="cd03089">
    <property type="entry name" value="PMM_PGM"/>
    <property type="match status" value="1"/>
</dbReference>
<dbReference type="InterPro" id="IPR005841">
    <property type="entry name" value="Alpha-D-phosphohexomutase_SF"/>
</dbReference>
<evidence type="ECO:0000256" key="2">
    <source>
        <dbReference type="ARBA" id="ARBA00010231"/>
    </source>
</evidence>
<dbReference type="PANTHER" id="PTHR43771:SF1">
    <property type="entry name" value="PHOSPHOMANNOMUTASE"/>
    <property type="match status" value="1"/>
</dbReference>
<dbReference type="Gene3D" id="3.40.120.10">
    <property type="entry name" value="Alpha-D-Glucose-1,6-Bisphosphate, subunit A, domain 3"/>
    <property type="match status" value="3"/>
</dbReference>
<dbReference type="PANTHER" id="PTHR43771">
    <property type="entry name" value="PHOSPHOMANNOMUTASE"/>
    <property type="match status" value="1"/>
</dbReference>
<keyword evidence="3" id="KW-0597">Phosphoprotein</keyword>
<dbReference type="InterPro" id="IPR016055">
    <property type="entry name" value="A-D-PHexomutase_a/b/a-I/II/III"/>
</dbReference>
<dbReference type="InterPro" id="IPR005846">
    <property type="entry name" value="A-D-PHexomutase_a/b/a-III"/>
</dbReference>
<keyword evidence="13" id="KW-1185">Reference proteome</keyword>
<dbReference type="Gene3D" id="3.30.310.50">
    <property type="entry name" value="Alpha-D-phosphohexomutase, C-terminal domain"/>
    <property type="match status" value="1"/>
</dbReference>
<dbReference type="SUPFAM" id="SSF53738">
    <property type="entry name" value="Phosphoglucomutase, first 3 domains"/>
    <property type="match status" value="3"/>
</dbReference>
<evidence type="ECO:0000259" key="11">
    <source>
        <dbReference type="Pfam" id="PF02880"/>
    </source>
</evidence>
<feature type="domain" description="Alpha-D-phosphohexomutase alpha/beta/alpha" evidence="11">
    <location>
        <begin position="266"/>
        <end position="378"/>
    </location>
</feature>
<feature type="domain" description="Alpha-D-phosphohexomutase C-terminal" evidence="8">
    <location>
        <begin position="400"/>
        <end position="444"/>
    </location>
</feature>
<dbReference type="Pfam" id="PF00408">
    <property type="entry name" value="PGM_PMM_IV"/>
    <property type="match status" value="1"/>
</dbReference>
<evidence type="ECO:0000259" key="10">
    <source>
        <dbReference type="Pfam" id="PF02879"/>
    </source>
</evidence>
<proteinExistence type="inferred from homology"/>
<sequence length="464" mass="51513">MGRFVNRSIFREYDVRGTFMKTLFPKDAFDIGVSFGALCAVKAGDGCGELLVCVARDGRLSSPELFENLVRGLVSAGVTVIDCGVGPTPYLYWTDFYLRPAGAVMVTGSHNPSSDNGFKLTVKQAPLFGDALRAMCDMSTQFIGGDRQKRGKVVECDYRNLYVNALINSVEHGLHGFCENIVWDPGFGASAEILHMIAARLPGNHFIINGKIDGSFPGATPDPTDPGRVERLKEFIATHECAAGFAFDGDADRLVVADEFGEILAGDELFAHFISHKLATDGGKCNCIVDVKFSDILKFDLEHKGAKIRQAKTGHVHIKSSMRELERSIAGEVSGHYFFSDDWNGCDDSIYAALRFMNVMKANNRRLSEWSSHLPPRYASRELRLNCPEDVKWKVAENIKCRLENVSISEIDGIRITCDDGWWLVRPSQTEEKVVVRWESPTVDGYSKMERRIMMLLRSSGVAV</sequence>
<dbReference type="InterPro" id="IPR036900">
    <property type="entry name" value="A-D-PHexomutase_C_sf"/>
</dbReference>
<feature type="domain" description="Alpha-D-phosphohexomutase alpha/beta/alpha" evidence="9">
    <location>
        <begin position="8"/>
        <end position="125"/>
    </location>
</feature>
<evidence type="ECO:0000313" key="13">
    <source>
        <dbReference type="Proteomes" id="UP001320209"/>
    </source>
</evidence>
<dbReference type="Proteomes" id="UP001320209">
    <property type="component" value="Chromosome"/>
</dbReference>
<dbReference type="InterPro" id="IPR005843">
    <property type="entry name" value="A-D-PHexomutase_C"/>
</dbReference>
<evidence type="ECO:0000256" key="5">
    <source>
        <dbReference type="ARBA" id="ARBA00022842"/>
    </source>
</evidence>
<evidence type="ECO:0000259" key="9">
    <source>
        <dbReference type="Pfam" id="PF02878"/>
    </source>
</evidence>
<evidence type="ECO:0000256" key="4">
    <source>
        <dbReference type="ARBA" id="ARBA00022723"/>
    </source>
</evidence>
<keyword evidence="5 7" id="KW-0460">Magnesium</keyword>
<protein>
    <submittedName>
        <fullName evidence="12">Phosphomannomutase</fullName>
    </submittedName>
</protein>
<comment type="similarity">
    <text evidence="2 7">Belongs to the phosphohexose mutase family.</text>
</comment>
<accession>A0ABN6L232</accession>
<evidence type="ECO:0000256" key="7">
    <source>
        <dbReference type="RuleBase" id="RU004326"/>
    </source>
</evidence>
<dbReference type="Pfam" id="PF02880">
    <property type="entry name" value="PGM_PMM_III"/>
    <property type="match status" value="1"/>
</dbReference>